<evidence type="ECO:0000256" key="4">
    <source>
        <dbReference type="ARBA" id="ARBA00023125"/>
    </source>
</evidence>
<feature type="compositionally biased region" description="Polar residues" evidence="7">
    <location>
        <begin position="152"/>
        <end position="175"/>
    </location>
</feature>
<dbReference type="EMBL" id="MN863706">
    <property type="protein sequence ID" value="QNI23904.1"/>
    <property type="molecule type" value="mRNA"/>
</dbReference>
<evidence type="ECO:0000256" key="3">
    <source>
        <dbReference type="ARBA" id="ARBA00023015"/>
    </source>
</evidence>
<dbReference type="PROSITE" id="PS51032">
    <property type="entry name" value="AP2_ERF"/>
    <property type="match status" value="1"/>
</dbReference>
<dbReference type="Pfam" id="PF00847">
    <property type="entry name" value="AP2"/>
    <property type="match status" value="1"/>
</dbReference>
<dbReference type="InterPro" id="IPR036955">
    <property type="entry name" value="AP2/ERF_dom_sf"/>
</dbReference>
<reference evidence="9" key="2">
    <citation type="journal article" date="2020" name="Chin J Nat Med">
        <title>Genome-wide identification and analysis of AP2/ERF transcription factors related to camptothecin biosynthesis in Camptotheca acuminata.</title>
        <authorList>
            <person name="Hu Y.T."/>
            <person name="Xu Z.C."/>
            <person name="Tian Y."/>
            <person name="Gao R.R."/>
            <person name="Ji A.J."/>
            <person name="Pu X.D."/>
            <person name="Wang Y."/>
            <person name="Liu X."/>
            <person name="Song J.Y."/>
        </authorList>
    </citation>
    <scope>NUCLEOTIDE SEQUENCE</scope>
    <source>
        <strain evidence="9">Cac169</strain>
    </source>
</reference>
<comment type="subcellular location">
    <subcellularLocation>
        <location evidence="1">Nucleus</location>
    </subcellularLocation>
</comment>
<evidence type="ECO:0000256" key="5">
    <source>
        <dbReference type="ARBA" id="ARBA00023163"/>
    </source>
</evidence>
<sequence length="398" mass="43274">MCLLKVANSRDSGKCTMLPTRGQEREADGSEGGIETLELGVVKMSGYNREREMSAMVSALTHVVAGDEEDLVNYRDEGDIIGAGTVASNIVASYSGACTTTTIAAVVGQKRGREDEEGDDGQFSESVSRVTRAYADISLGGSSSSFRESPSINRTRWSPTQGNAYTFTPTPIYENSETEPRRRYRGVRQRPWGKWAAEIRDPHKAARVWLGTFDTAEAAAFAYDEAALKFRGNKAKLNFPEKVTLLPSSSGSLTTQLTISDSPNTLSTVSSPTEPILHSQLSTYHMQSYDSYRDYMNTINSQLLLNSGDLVQRQSTNLLDQMLLSSSMASHFQSLSSSSSLDYNTSLSSASYSLPPTSFLPFPAQSPVQDTRATGQSSDANFPVTSWSDSGHQSSSSR</sequence>
<dbReference type="CDD" id="cd00018">
    <property type="entry name" value="AP2"/>
    <property type="match status" value="1"/>
</dbReference>
<feature type="domain" description="AP2/ERF" evidence="8">
    <location>
        <begin position="183"/>
        <end position="240"/>
    </location>
</feature>
<evidence type="ECO:0000256" key="2">
    <source>
        <dbReference type="ARBA" id="ARBA00022821"/>
    </source>
</evidence>
<dbReference type="PRINTS" id="PR00367">
    <property type="entry name" value="ETHRSPELEMNT"/>
</dbReference>
<dbReference type="InterPro" id="IPR044808">
    <property type="entry name" value="ERF_plant"/>
</dbReference>
<evidence type="ECO:0000259" key="8">
    <source>
        <dbReference type="PROSITE" id="PS51032"/>
    </source>
</evidence>
<proteinExistence type="evidence at transcript level"/>
<feature type="compositionally biased region" description="Low complexity" evidence="7">
    <location>
        <begin position="386"/>
        <end position="398"/>
    </location>
</feature>
<dbReference type="InterPro" id="IPR016177">
    <property type="entry name" value="DNA-bd_dom_sf"/>
</dbReference>
<dbReference type="AlphaFoldDB" id="A0A7G8AUN5"/>
<evidence type="ECO:0000256" key="1">
    <source>
        <dbReference type="ARBA" id="ARBA00004123"/>
    </source>
</evidence>
<keyword evidence="5" id="KW-0804">Transcription</keyword>
<protein>
    <submittedName>
        <fullName evidence="9">AP2/ERF transcription factor</fullName>
    </submittedName>
</protein>
<keyword evidence="2" id="KW-0611">Plant defense</keyword>
<dbReference type="GO" id="GO:0003677">
    <property type="term" value="F:DNA binding"/>
    <property type="evidence" value="ECO:0007669"/>
    <property type="project" value="UniProtKB-KW"/>
</dbReference>
<dbReference type="SUPFAM" id="SSF54171">
    <property type="entry name" value="DNA-binding domain"/>
    <property type="match status" value="1"/>
</dbReference>
<name>A0A7G8AUN5_CAMAC</name>
<dbReference type="GO" id="GO:0009873">
    <property type="term" value="P:ethylene-activated signaling pathway"/>
    <property type="evidence" value="ECO:0007669"/>
    <property type="project" value="InterPro"/>
</dbReference>
<dbReference type="GO" id="GO:0005634">
    <property type="term" value="C:nucleus"/>
    <property type="evidence" value="ECO:0007669"/>
    <property type="project" value="UniProtKB-SubCell"/>
</dbReference>
<organism evidence="9">
    <name type="scientific">Camptotheca acuminata</name>
    <name type="common">Happy tree</name>
    <dbReference type="NCBI Taxonomy" id="16922"/>
    <lineage>
        <taxon>Eukaryota</taxon>
        <taxon>Viridiplantae</taxon>
        <taxon>Streptophyta</taxon>
        <taxon>Embryophyta</taxon>
        <taxon>Tracheophyta</taxon>
        <taxon>Spermatophyta</taxon>
        <taxon>Magnoliopsida</taxon>
        <taxon>eudicotyledons</taxon>
        <taxon>Gunneridae</taxon>
        <taxon>Pentapetalae</taxon>
        <taxon>asterids</taxon>
        <taxon>Cornales</taxon>
        <taxon>Nyssaceae</taxon>
        <taxon>Camptotheca</taxon>
    </lineage>
</organism>
<dbReference type="PANTHER" id="PTHR31190:SF473">
    <property type="entry name" value="OS05G0437100 PROTEIN"/>
    <property type="match status" value="1"/>
</dbReference>
<accession>A0A7G8AUN5</accession>
<dbReference type="InterPro" id="IPR001471">
    <property type="entry name" value="AP2/ERF_dom"/>
</dbReference>
<feature type="region of interest" description="Disordered" evidence="7">
    <location>
        <begin position="361"/>
        <end position="398"/>
    </location>
</feature>
<keyword evidence="4" id="KW-0238">DNA-binding</keyword>
<dbReference type="GO" id="GO:0006952">
    <property type="term" value="P:defense response"/>
    <property type="evidence" value="ECO:0007669"/>
    <property type="project" value="UniProtKB-KW"/>
</dbReference>
<keyword evidence="6" id="KW-0539">Nucleus</keyword>
<dbReference type="SMART" id="SM00380">
    <property type="entry name" value="AP2"/>
    <property type="match status" value="1"/>
</dbReference>
<reference evidence="9" key="1">
    <citation type="submission" date="2019-12" db="EMBL/GenBank/DDBJ databases">
        <authorList>
            <person name="Hu Y."/>
        </authorList>
    </citation>
    <scope>NUCLEOTIDE SEQUENCE</scope>
    <source>
        <strain evidence="9">Cac169</strain>
    </source>
</reference>
<feature type="compositionally biased region" description="Polar residues" evidence="7">
    <location>
        <begin position="366"/>
        <end position="385"/>
    </location>
</feature>
<evidence type="ECO:0000313" key="9">
    <source>
        <dbReference type="EMBL" id="QNI23904.1"/>
    </source>
</evidence>
<feature type="region of interest" description="Disordered" evidence="7">
    <location>
        <begin position="145"/>
        <end position="180"/>
    </location>
</feature>
<dbReference type="PANTHER" id="PTHR31190">
    <property type="entry name" value="DNA-BINDING DOMAIN"/>
    <property type="match status" value="1"/>
</dbReference>
<evidence type="ECO:0000256" key="6">
    <source>
        <dbReference type="ARBA" id="ARBA00023242"/>
    </source>
</evidence>
<keyword evidence="3" id="KW-0805">Transcription regulation</keyword>
<dbReference type="FunFam" id="3.30.730.10:FF:000001">
    <property type="entry name" value="Ethylene-responsive transcription factor 2"/>
    <property type="match status" value="1"/>
</dbReference>
<evidence type="ECO:0000256" key="7">
    <source>
        <dbReference type="SAM" id="MobiDB-lite"/>
    </source>
</evidence>
<dbReference type="Gene3D" id="3.30.730.10">
    <property type="entry name" value="AP2/ERF domain"/>
    <property type="match status" value="1"/>
</dbReference>
<dbReference type="GO" id="GO:0003700">
    <property type="term" value="F:DNA-binding transcription factor activity"/>
    <property type="evidence" value="ECO:0007669"/>
    <property type="project" value="InterPro"/>
</dbReference>